<dbReference type="OrthoDB" id="9810876at2"/>
<keyword evidence="10" id="KW-1185">Reference proteome</keyword>
<dbReference type="eggNOG" id="COG0701">
    <property type="taxonomic scope" value="Bacteria"/>
</dbReference>
<feature type="transmembrane region" description="Helical" evidence="7">
    <location>
        <begin position="453"/>
        <end position="472"/>
    </location>
</feature>
<evidence type="ECO:0000256" key="7">
    <source>
        <dbReference type="SAM" id="Phobius"/>
    </source>
</evidence>
<dbReference type="InterPro" id="IPR003495">
    <property type="entry name" value="CobW/HypB/UreG_nucleotide-bd"/>
</dbReference>
<feature type="transmembrane region" description="Helical" evidence="7">
    <location>
        <begin position="222"/>
        <end position="251"/>
    </location>
</feature>
<dbReference type="PATRIC" id="fig|861450.3.peg.506"/>
<accession>G9YFW6</accession>
<evidence type="ECO:0000256" key="2">
    <source>
        <dbReference type="ARBA" id="ARBA00006386"/>
    </source>
</evidence>
<feature type="transmembrane region" description="Helical" evidence="7">
    <location>
        <begin position="492"/>
        <end position="515"/>
    </location>
</feature>
<organism evidence="9 10">
    <name type="scientific">Anaeroglobus geminatus F0357</name>
    <dbReference type="NCBI Taxonomy" id="861450"/>
    <lineage>
        <taxon>Bacteria</taxon>
        <taxon>Bacillati</taxon>
        <taxon>Bacillota</taxon>
        <taxon>Negativicutes</taxon>
        <taxon>Veillonellales</taxon>
        <taxon>Veillonellaceae</taxon>
        <taxon>Anaeroglobus</taxon>
    </lineage>
</organism>
<dbReference type="RefSeq" id="WP_006789517.1">
    <property type="nucleotide sequence ID" value="NZ_JH417572.1"/>
</dbReference>
<evidence type="ECO:0000313" key="9">
    <source>
        <dbReference type="EMBL" id="EHM42657.1"/>
    </source>
</evidence>
<feature type="transmembrane region" description="Helical" evidence="7">
    <location>
        <begin position="394"/>
        <end position="413"/>
    </location>
</feature>
<dbReference type="Proteomes" id="UP000005481">
    <property type="component" value="Unassembled WGS sequence"/>
</dbReference>
<dbReference type="PANTHER" id="PTHR34184">
    <property type="entry name" value="UPF0718 PROTEIN YCGR"/>
    <property type="match status" value="1"/>
</dbReference>
<dbReference type="InterPro" id="IPR005524">
    <property type="entry name" value="DUF318"/>
</dbReference>
<keyword evidence="5 7" id="KW-1133">Transmembrane helix</keyword>
<keyword evidence="4 7" id="KW-0812">Transmembrane</keyword>
<gene>
    <name evidence="9" type="ORF">HMPREF0080_00529</name>
</gene>
<evidence type="ECO:0000256" key="3">
    <source>
        <dbReference type="ARBA" id="ARBA00022475"/>
    </source>
</evidence>
<dbReference type="EMBL" id="AGCJ01000016">
    <property type="protein sequence ID" value="EHM42657.1"/>
    <property type="molecule type" value="Genomic_DNA"/>
</dbReference>
<keyword evidence="6 7" id="KW-0472">Membrane</keyword>
<dbReference type="Gene3D" id="3.40.50.300">
    <property type="entry name" value="P-loop containing nucleotide triphosphate hydrolases"/>
    <property type="match status" value="1"/>
</dbReference>
<name>G9YFW6_9FIRM</name>
<dbReference type="eggNOG" id="COG0523">
    <property type="taxonomic scope" value="Bacteria"/>
</dbReference>
<feature type="domain" description="CobW/HypB/UreG nucleotide-binding" evidence="8">
    <location>
        <begin position="5"/>
        <end position="42"/>
    </location>
</feature>
<evidence type="ECO:0000313" key="10">
    <source>
        <dbReference type="Proteomes" id="UP000005481"/>
    </source>
</evidence>
<dbReference type="InterPro" id="IPR052923">
    <property type="entry name" value="UPF0718"/>
</dbReference>
<dbReference type="AlphaFoldDB" id="G9YFW6"/>
<feature type="transmembrane region" description="Helical" evidence="7">
    <location>
        <begin position="271"/>
        <end position="289"/>
    </location>
</feature>
<feature type="transmembrane region" description="Helical" evidence="7">
    <location>
        <begin position="330"/>
        <end position="352"/>
    </location>
</feature>
<comment type="caution">
    <text evidence="9">The sequence shown here is derived from an EMBL/GenBank/DDBJ whole genome shotgun (WGS) entry which is preliminary data.</text>
</comment>
<evidence type="ECO:0000256" key="5">
    <source>
        <dbReference type="ARBA" id="ARBA00022989"/>
    </source>
</evidence>
<evidence type="ECO:0000259" key="8">
    <source>
        <dbReference type="Pfam" id="PF02492"/>
    </source>
</evidence>
<keyword evidence="3" id="KW-1003">Cell membrane</keyword>
<evidence type="ECO:0000256" key="4">
    <source>
        <dbReference type="ARBA" id="ARBA00022692"/>
    </source>
</evidence>
<dbReference type="Pfam" id="PF02492">
    <property type="entry name" value="cobW"/>
    <property type="match status" value="1"/>
</dbReference>
<dbReference type="HOGENOM" id="CLU_039914_2_2_9"/>
<comment type="similarity">
    <text evidence="2">Belongs to the UPF0718 family.</text>
</comment>
<comment type="subcellular location">
    <subcellularLocation>
        <location evidence="1">Cell membrane</location>
        <topology evidence="1">Multi-pass membrane protein</topology>
    </subcellularLocation>
</comment>
<evidence type="ECO:0000256" key="6">
    <source>
        <dbReference type="ARBA" id="ARBA00023136"/>
    </source>
</evidence>
<dbReference type="InterPro" id="IPR027417">
    <property type="entry name" value="P-loop_NTPase"/>
</dbReference>
<reference evidence="9 10" key="1">
    <citation type="submission" date="2011-08" db="EMBL/GenBank/DDBJ databases">
        <authorList>
            <person name="Weinstock G."/>
            <person name="Sodergren E."/>
            <person name="Clifton S."/>
            <person name="Fulton L."/>
            <person name="Fulton B."/>
            <person name="Courtney L."/>
            <person name="Fronick C."/>
            <person name="Harrison M."/>
            <person name="Strong C."/>
            <person name="Farmer C."/>
            <person name="Delahaunty K."/>
            <person name="Markovic C."/>
            <person name="Hall O."/>
            <person name="Minx P."/>
            <person name="Tomlinson C."/>
            <person name="Mitreva M."/>
            <person name="Hou S."/>
            <person name="Chen J."/>
            <person name="Wollam A."/>
            <person name="Pepin K.H."/>
            <person name="Johnson M."/>
            <person name="Bhonagiri V."/>
            <person name="Zhang X."/>
            <person name="Suruliraj S."/>
            <person name="Warren W."/>
            <person name="Chinwalla A."/>
            <person name="Mardis E.R."/>
            <person name="Wilson R.K."/>
        </authorList>
    </citation>
    <scope>NUCLEOTIDE SEQUENCE [LARGE SCALE GENOMIC DNA]</scope>
    <source>
        <strain evidence="9 10">F0357</strain>
    </source>
</reference>
<feature type="transmembrane region" description="Helical" evidence="7">
    <location>
        <begin position="301"/>
        <end position="324"/>
    </location>
</feature>
<feature type="transmembrane region" description="Helical" evidence="7">
    <location>
        <begin position="189"/>
        <end position="210"/>
    </location>
</feature>
<proteinExistence type="inferred from homology"/>
<evidence type="ECO:0000256" key="1">
    <source>
        <dbReference type="ARBA" id="ARBA00004651"/>
    </source>
</evidence>
<feature type="transmembrane region" description="Helical" evidence="7">
    <location>
        <begin position="419"/>
        <end position="441"/>
    </location>
</feature>
<dbReference type="GO" id="GO:0005886">
    <property type="term" value="C:plasma membrane"/>
    <property type="evidence" value="ECO:0007669"/>
    <property type="project" value="UniProtKB-SubCell"/>
</dbReference>
<protein>
    <submittedName>
        <fullName evidence="9">Putative permease</fullName>
    </submittedName>
</protein>
<dbReference type="STRING" id="861450.HMPREF0080_00529"/>
<dbReference type="PANTHER" id="PTHR34184:SF4">
    <property type="entry name" value="UPF0718 PROTEIN YCGR"/>
    <property type="match status" value="1"/>
</dbReference>
<sequence length="516" mass="57206">MDRIPLYIVEGFLGNGKTTFINTLLPNRPERTAVIQMEKGRTAAACETVLHLRAPAADETKGTAYRIERFVKETRPREVWLEWNGMVPLETAEKIFSRRNMERLFDLKEIFFAATPRFCLTQLGATGDAVYGQLLQADRFIMCSTDSGAEYEKALHLIRAVRPDIPVTTMEESARKRTGKILVKKPLQISASFLTVAFFLIAGILGFILTDADPSFSDLRTAFSFWTATLLQALPFLVIGVVISSILQLFLSPAFVERFLRKNHFTGTVTALSAAFFFPLCDCGAVPVFRSLVARKVPVSTALTFMLAGPLINPVVLISTYVAFGGNMEIFLWRTVGGIGTVLFIGLTFFAYTGLDGMTTGRIPLSFCSGDSIRPEMNRFMQAVVHSRREFMRIIPYVLAGTLLSSFFQVYGSSLMQNLGIWPTNIVMIPLMMVIAFFLSVCSTADAMIARNFAAHVPPAGILSFLLFGPMLDLKNFLLLRALFPKAFVWRLLGTTFCMCAFTAAMYVLAAGGGWL</sequence>
<dbReference type="Pfam" id="PF03773">
    <property type="entry name" value="ArsP_1"/>
    <property type="match status" value="1"/>
</dbReference>